<dbReference type="GO" id="GO:0005763">
    <property type="term" value="C:mitochondrial small ribosomal subunit"/>
    <property type="evidence" value="ECO:0007669"/>
    <property type="project" value="InterPro"/>
</dbReference>
<comment type="caution">
    <text evidence="9">The sequence shown here is derived from an EMBL/GenBank/DDBJ whole genome shotgun (WGS) entry which is preliminary data.</text>
</comment>
<protein>
    <recommendedName>
        <fullName evidence="6">Small ribosomal subunit protein mS23</fullName>
    </recommendedName>
    <alternativeName>
        <fullName evidence="7">37S ribosomal protein S25, mitochondrial</fullName>
    </alternativeName>
</protein>
<feature type="compositionally biased region" description="Basic residues" evidence="8">
    <location>
        <begin position="77"/>
        <end position="88"/>
    </location>
</feature>
<evidence type="ECO:0000256" key="1">
    <source>
        <dbReference type="ARBA" id="ARBA00004173"/>
    </source>
</evidence>
<dbReference type="Proteomes" id="UP000646827">
    <property type="component" value="Unassembled WGS sequence"/>
</dbReference>
<keyword evidence="10" id="KW-1185">Reference proteome</keyword>
<dbReference type="EMBL" id="JAEPRB010000208">
    <property type="protein sequence ID" value="KAG2218840.1"/>
    <property type="molecule type" value="Genomic_DNA"/>
</dbReference>
<evidence type="ECO:0000256" key="3">
    <source>
        <dbReference type="ARBA" id="ARBA00022980"/>
    </source>
</evidence>
<evidence type="ECO:0000256" key="7">
    <source>
        <dbReference type="ARBA" id="ARBA00035421"/>
    </source>
</evidence>
<dbReference type="GO" id="GO:0003735">
    <property type="term" value="F:structural constituent of ribosome"/>
    <property type="evidence" value="ECO:0007669"/>
    <property type="project" value="InterPro"/>
</dbReference>
<name>A0A8H7VFQ8_9FUNG</name>
<comment type="subcellular location">
    <subcellularLocation>
        <location evidence="1">Mitochondrion</location>
    </subcellularLocation>
</comment>
<feature type="region of interest" description="Disordered" evidence="8">
    <location>
        <begin position="65"/>
        <end position="88"/>
    </location>
</feature>
<dbReference type="PANTHER" id="PTHR37799">
    <property type="entry name" value="37S RIBOSOMAL PROTEIN S25, MITOCHONDRIAL"/>
    <property type="match status" value="1"/>
</dbReference>
<keyword evidence="4" id="KW-0496">Mitochondrion</keyword>
<evidence type="ECO:0000256" key="4">
    <source>
        <dbReference type="ARBA" id="ARBA00023128"/>
    </source>
</evidence>
<evidence type="ECO:0000256" key="6">
    <source>
        <dbReference type="ARBA" id="ARBA00035137"/>
    </source>
</evidence>
<gene>
    <name evidence="9" type="ORF">INT45_007607</name>
</gene>
<reference evidence="9 10" key="1">
    <citation type="submission" date="2020-12" db="EMBL/GenBank/DDBJ databases">
        <title>Metabolic potential, ecology and presence of endohyphal bacteria is reflected in genomic diversity of Mucoromycotina.</title>
        <authorList>
            <person name="Muszewska A."/>
            <person name="Okrasinska A."/>
            <person name="Steczkiewicz K."/>
            <person name="Drgas O."/>
            <person name="Orlowska M."/>
            <person name="Perlinska-Lenart U."/>
            <person name="Aleksandrzak-Piekarczyk T."/>
            <person name="Szatraj K."/>
            <person name="Zielenkiewicz U."/>
            <person name="Pilsyk S."/>
            <person name="Malc E."/>
            <person name="Mieczkowski P."/>
            <person name="Kruszewska J.S."/>
            <person name="Biernat P."/>
            <person name="Pawlowska J."/>
        </authorList>
    </citation>
    <scope>NUCLEOTIDE SEQUENCE [LARGE SCALE GENOMIC DNA]</scope>
    <source>
        <strain evidence="9 10">CBS 142.35</strain>
    </source>
</reference>
<keyword evidence="3" id="KW-0689">Ribosomal protein</keyword>
<sequence length="226" mass="26528">MAYRVAPTKLEQHASNLLKGKLLKRQPVWLHAVRAVPPGPSIIRSRNPNVNVSAQNDIEKELFHNQHEQQQQQQKSTRYKQKHLRTKPPRPAAIVYPEDKLRRQFYKDHPFELARPQSLVENKLGLNRTDYSQLLLPDMLPEEVTGETVIKYQLHLMTEEKLPERKAYAKATSEFYEIRARQEEVERQVRSQLDAAIQALENKKWTRQALELEERALKNGQERISI</sequence>
<proteinExistence type="inferred from homology"/>
<accession>A0A8H7VFQ8</accession>
<comment type="similarity">
    <text evidence="2">Belongs to the mitochondrion-specific ribosomal protein mS23 family.</text>
</comment>
<dbReference type="PANTHER" id="PTHR37799:SF1">
    <property type="entry name" value="SMALL RIBOSOMAL SUBUNIT PROTEIN MS23"/>
    <property type="match status" value="1"/>
</dbReference>
<dbReference type="Pfam" id="PF13741">
    <property type="entry name" value="MRP-S25"/>
    <property type="match status" value="1"/>
</dbReference>
<dbReference type="InterPro" id="IPR016939">
    <property type="entry name" value="Ribosomal_mS23_fun"/>
</dbReference>
<dbReference type="AlphaFoldDB" id="A0A8H7VFQ8"/>
<evidence type="ECO:0000256" key="2">
    <source>
        <dbReference type="ARBA" id="ARBA00009864"/>
    </source>
</evidence>
<evidence type="ECO:0000256" key="8">
    <source>
        <dbReference type="SAM" id="MobiDB-lite"/>
    </source>
</evidence>
<dbReference type="OrthoDB" id="5542239at2759"/>
<evidence type="ECO:0000313" key="9">
    <source>
        <dbReference type="EMBL" id="KAG2218840.1"/>
    </source>
</evidence>
<organism evidence="9 10">
    <name type="scientific">Circinella minor</name>
    <dbReference type="NCBI Taxonomy" id="1195481"/>
    <lineage>
        <taxon>Eukaryota</taxon>
        <taxon>Fungi</taxon>
        <taxon>Fungi incertae sedis</taxon>
        <taxon>Mucoromycota</taxon>
        <taxon>Mucoromycotina</taxon>
        <taxon>Mucoromycetes</taxon>
        <taxon>Mucorales</taxon>
        <taxon>Lichtheimiaceae</taxon>
        <taxon>Circinella</taxon>
    </lineage>
</organism>
<evidence type="ECO:0000313" key="10">
    <source>
        <dbReference type="Proteomes" id="UP000646827"/>
    </source>
</evidence>
<evidence type="ECO:0000256" key="5">
    <source>
        <dbReference type="ARBA" id="ARBA00023274"/>
    </source>
</evidence>
<keyword evidence="5" id="KW-0687">Ribonucleoprotein</keyword>